<dbReference type="GO" id="GO:0102559">
    <property type="term" value="F:peptide chain release factor N(5)-glutamine methyltransferase activity"/>
    <property type="evidence" value="ECO:0007669"/>
    <property type="project" value="UniProtKB-EC"/>
</dbReference>
<dbReference type="InterPro" id="IPR004556">
    <property type="entry name" value="HemK-like"/>
</dbReference>
<dbReference type="EMBL" id="JACRTG010000029">
    <property type="protein sequence ID" value="MBC8588901.1"/>
    <property type="molecule type" value="Genomic_DNA"/>
</dbReference>
<keyword evidence="3 4" id="KW-0949">S-adenosyl-L-methionine</keyword>
<keyword evidence="8" id="KW-1185">Reference proteome</keyword>
<comment type="function">
    <text evidence="4">Methylates the class 1 translation termination release factors RF1/PrfA and RF2/PrfB on the glutamine residue of the universally conserved GGQ motif.</text>
</comment>
<feature type="binding site" evidence="4">
    <location>
        <begin position="193"/>
        <end position="196"/>
    </location>
    <ligand>
        <name>substrate</name>
    </ligand>
</feature>
<dbReference type="Pfam" id="PF17827">
    <property type="entry name" value="PrmC_N"/>
    <property type="match status" value="1"/>
</dbReference>
<keyword evidence="2 4" id="KW-0808">Transferase</keyword>
<dbReference type="NCBIfam" id="TIGR03534">
    <property type="entry name" value="RF_mod_PrmC"/>
    <property type="match status" value="1"/>
</dbReference>
<name>A0A926IKV1_9FIRM</name>
<evidence type="ECO:0000256" key="3">
    <source>
        <dbReference type="ARBA" id="ARBA00022691"/>
    </source>
</evidence>
<dbReference type="PROSITE" id="PS00092">
    <property type="entry name" value="N6_MTASE"/>
    <property type="match status" value="1"/>
</dbReference>
<dbReference type="RefSeq" id="WP_262430357.1">
    <property type="nucleotide sequence ID" value="NZ_JACRTG010000029.1"/>
</dbReference>
<dbReference type="GO" id="GO:0003676">
    <property type="term" value="F:nucleic acid binding"/>
    <property type="evidence" value="ECO:0007669"/>
    <property type="project" value="InterPro"/>
</dbReference>
<feature type="domain" description="Methyltransferase" evidence="5">
    <location>
        <begin position="116"/>
        <end position="253"/>
    </location>
</feature>
<dbReference type="PANTHER" id="PTHR18895">
    <property type="entry name" value="HEMK METHYLTRANSFERASE"/>
    <property type="match status" value="1"/>
</dbReference>
<feature type="binding site" evidence="4">
    <location>
        <begin position="123"/>
        <end position="127"/>
    </location>
    <ligand>
        <name>S-adenosyl-L-methionine</name>
        <dbReference type="ChEBI" id="CHEBI:59789"/>
    </ligand>
</feature>
<dbReference type="NCBIfam" id="TIGR00536">
    <property type="entry name" value="hemK_fam"/>
    <property type="match status" value="1"/>
</dbReference>
<accession>A0A926IKV1</accession>
<comment type="caution">
    <text evidence="7">The sequence shown here is derived from an EMBL/GenBank/DDBJ whole genome shotgun (WGS) entry which is preliminary data.</text>
</comment>
<dbReference type="HAMAP" id="MF_02126">
    <property type="entry name" value="RF_methyltr_PrmC"/>
    <property type="match status" value="1"/>
</dbReference>
<gene>
    <name evidence="4 7" type="primary">prmC</name>
    <name evidence="7" type="ORF">H8707_11815</name>
</gene>
<evidence type="ECO:0000259" key="5">
    <source>
        <dbReference type="Pfam" id="PF13847"/>
    </source>
</evidence>
<dbReference type="Pfam" id="PF13847">
    <property type="entry name" value="Methyltransf_31"/>
    <property type="match status" value="1"/>
</dbReference>
<dbReference type="InterPro" id="IPR025714">
    <property type="entry name" value="Methyltranfer_dom"/>
</dbReference>
<comment type="catalytic activity">
    <reaction evidence="4">
        <text>L-glutaminyl-[peptide chain release factor] + S-adenosyl-L-methionine = N(5)-methyl-L-glutaminyl-[peptide chain release factor] + S-adenosyl-L-homocysteine + H(+)</text>
        <dbReference type="Rhea" id="RHEA:42896"/>
        <dbReference type="Rhea" id="RHEA-COMP:10271"/>
        <dbReference type="Rhea" id="RHEA-COMP:10272"/>
        <dbReference type="ChEBI" id="CHEBI:15378"/>
        <dbReference type="ChEBI" id="CHEBI:30011"/>
        <dbReference type="ChEBI" id="CHEBI:57856"/>
        <dbReference type="ChEBI" id="CHEBI:59789"/>
        <dbReference type="ChEBI" id="CHEBI:61891"/>
        <dbReference type="EC" id="2.1.1.297"/>
    </reaction>
</comment>
<dbReference type="Gene3D" id="1.10.8.10">
    <property type="entry name" value="DNA helicase RuvA subunit, C-terminal domain"/>
    <property type="match status" value="1"/>
</dbReference>
<dbReference type="Gene3D" id="3.40.50.150">
    <property type="entry name" value="Vaccinia Virus protein VP39"/>
    <property type="match status" value="1"/>
</dbReference>
<reference evidence="7" key="1">
    <citation type="submission" date="2020-08" db="EMBL/GenBank/DDBJ databases">
        <title>Genome public.</title>
        <authorList>
            <person name="Liu C."/>
            <person name="Sun Q."/>
        </authorList>
    </citation>
    <scope>NUCLEOTIDE SEQUENCE</scope>
    <source>
        <strain evidence="7">BX21</strain>
    </source>
</reference>
<feature type="binding site" evidence="4">
    <location>
        <position position="146"/>
    </location>
    <ligand>
        <name>S-adenosyl-L-methionine</name>
        <dbReference type="ChEBI" id="CHEBI:59789"/>
    </ligand>
</feature>
<feature type="domain" description="Release factor glutamine methyltransferase N-terminal" evidence="6">
    <location>
        <begin position="5"/>
        <end position="75"/>
    </location>
</feature>
<dbReference type="InterPro" id="IPR002052">
    <property type="entry name" value="DNA_methylase_N6_adenine_CS"/>
</dbReference>
<feature type="binding site" evidence="4">
    <location>
        <position position="193"/>
    </location>
    <ligand>
        <name>S-adenosyl-L-methionine</name>
        <dbReference type="ChEBI" id="CHEBI:59789"/>
    </ligand>
</feature>
<evidence type="ECO:0000259" key="6">
    <source>
        <dbReference type="Pfam" id="PF17827"/>
    </source>
</evidence>
<dbReference type="CDD" id="cd02440">
    <property type="entry name" value="AdoMet_MTases"/>
    <property type="match status" value="1"/>
</dbReference>
<dbReference type="InterPro" id="IPR029063">
    <property type="entry name" value="SAM-dependent_MTases_sf"/>
</dbReference>
<dbReference type="EC" id="2.1.1.297" evidence="4"/>
<protein>
    <recommendedName>
        <fullName evidence="4">Release factor glutamine methyltransferase</fullName>
        <shortName evidence="4">RF MTase</shortName>
        <ecNumber evidence="4">2.1.1.297</ecNumber>
    </recommendedName>
    <alternativeName>
        <fullName evidence="4">N5-glutamine methyltransferase PrmC</fullName>
    </alternativeName>
    <alternativeName>
        <fullName evidence="4">Protein-(glutamine-N5) MTase PrmC</fullName>
    </alternativeName>
    <alternativeName>
        <fullName evidence="4">Protein-glutamine N-methyltransferase PrmC</fullName>
    </alternativeName>
</protein>
<dbReference type="InterPro" id="IPR019874">
    <property type="entry name" value="RF_methyltr_PrmC"/>
</dbReference>
<proteinExistence type="inferred from homology"/>
<dbReference type="AlphaFoldDB" id="A0A926IKV1"/>
<evidence type="ECO:0000256" key="2">
    <source>
        <dbReference type="ARBA" id="ARBA00022679"/>
    </source>
</evidence>
<dbReference type="InterPro" id="IPR050320">
    <property type="entry name" value="N5-glutamine_MTase"/>
</dbReference>
<evidence type="ECO:0000256" key="4">
    <source>
        <dbReference type="HAMAP-Rule" id="MF_02126"/>
    </source>
</evidence>
<keyword evidence="1 4" id="KW-0489">Methyltransferase</keyword>
<dbReference type="GO" id="GO:0032259">
    <property type="term" value="P:methylation"/>
    <property type="evidence" value="ECO:0007669"/>
    <property type="project" value="UniProtKB-KW"/>
</dbReference>
<evidence type="ECO:0000313" key="8">
    <source>
        <dbReference type="Proteomes" id="UP000601171"/>
    </source>
</evidence>
<comment type="caution">
    <text evidence="4">Lacks conserved residue(s) required for the propagation of feature annotation.</text>
</comment>
<sequence>MVIDELITLGLNFLKKEEFNNPPLELRLILAKLLNVDKSYIYSHGERQVTKDIENQFMEMVKKRSKGYPIQYILGEKEFMGLDFYIEDGVLIPRPDTEILVEYIINFINRYYKGDRINVLDIGAGSGAISLSIAKYCPGAYVYGIDIDDAAIKVSNINKERFDLSNVELLKGDLFEPILRLNMQNEFQIIVSNPPYIPKEEIEQLQSEVKLYEPKLALDGGIDGLNFYRKITEDAKKLLIKNGLLIYEIGYNQGKQVSNILDNEGYKNINILKDLQGRDRVAMGFSFDCEL</sequence>
<dbReference type="Proteomes" id="UP000601171">
    <property type="component" value="Unassembled WGS sequence"/>
</dbReference>
<dbReference type="SUPFAM" id="SSF53335">
    <property type="entry name" value="S-adenosyl-L-methionine-dependent methyltransferases"/>
    <property type="match status" value="1"/>
</dbReference>
<dbReference type="InterPro" id="IPR040758">
    <property type="entry name" value="PrmC_N"/>
</dbReference>
<organism evidence="7 8">
    <name type="scientific">Paratissierella segnis</name>
    <dbReference type="NCBI Taxonomy" id="2763679"/>
    <lineage>
        <taxon>Bacteria</taxon>
        <taxon>Bacillati</taxon>
        <taxon>Bacillota</taxon>
        <taxon>Tissierellia</taxon>
        <taxon>Tissierellales</taxon>
        <taxon>Tissierellaceae</taxon>
        <taxon>Paratissierella</taxon>
    </lineage>
</organism>
<evidence type="ECO:0000256" key="1">
    <source>
        <dbReference type="ARBA" id="ARBA00022603"/>
    </source>
</evidence>
<evidence type="ECO:0000313" key="7">
    <source>
        <dbReference type="EMBL" id="MBC8588901.1"/>
    </source>
</evidence>
<dbReference type="PANTHER" id="PTHR18895:SF74">
    <property type="entry name" value="MTRF1L RELEASE FACTOR GLUTAMINE METHYLTRANSFERASE"/>
    <property type="match status" value="1"/>
</dbReference>
<comment type="similarity">
    <text evidence="4">Belongs to the protein N5-glutamine methyltransferase family. PrmC subfamily.</text>
</comment>